<dbReference type="GO" id="GO:0000723">
    <property type="term" value="P:telomere maintenance"/>
    <property type="evidence" value="ECO:0007669"/>
    <property type="project" value="UniProtKB-ARBA"/>
</dbReference>
<dbReference type="GO" id="GO:0006289">
    <property type="term" value="P:nucleotide-excision repair"/>
    <property type="evidence" value="ECO:0007669"/>
    <property type="project" value="UniProtKB-ARBA"/>
</dbReference>
<evidence type="ECO:0000256" key="3">
    <source>
        <dbReference type="ARBA" id="ARBA00022763"/>
    </source>
</evidence>
<reference evidence="11" key="3">
    <citation type="submission" date="2025-09" db="UniProtKB">
        <authorList>
            <consortium name="Ensembl"/>
        </authorList>
    </citation>
    <scope>IDENTIFICATION</scope>
</reference>
<accession>A0A7N4P4I8</accession>
<evidence type="ECO:0000256" key="8">
    <source>
        <dbReference type="ARBA" id="ARBA00071993"/>
    </source>
</evidence>
<evidence type="ECO:0000256" key="6">
    <source>
        <dbReference type="ARBA" id="ARBA00023242"/>
    </source>
</evidence>
<keyword evidence="5" id="KW-0234">DNA repair</keyword>
<feature type="compositionally biased region" description="Polar residues" evidence="9">
    <location>
        <begin position="353"/>
        <end position="363"/>
    </location>
</feature>
<feature type="region of interest" description="Disordered" evidence="9">
    <location>
        <begin position="175"/>
        <end position="363"/>
    </location>
</feature>
<name>A0A7N4P4I8_SARHA</name>
<keyword evidence="4" id="KW-0238">DNA-binding</keyword>
<evidence type="ECO:0000313" key="11">
    <source>
        <dbReference type="Ensembl" id="ENSSHAP00000032236.1"/>
    </source>
</evidence>
<organism evidence="11 12">
    <name type="scientific">Sarcophilus harrisii</name>
    <name type="common">Tasmanian devil</name>
    <name type="synonym">Sarcophilus laniarius</name>
    <dbReference type="NCBI Taxonomy" id="9305"/>
    <lineage>
        <taxon>Eukaryota</taxon>
        <taxon>Metazoa</taxon>
        <taxon>Chordata</taxon>
        <taxon>Craniata</taxon>
        <taxon>Vertebrata</taxon>
        <taxon>Euteleostomi</taxon>
        <taxon>Mammalia</taxon>
        <taxon>Metatheria</taxon>
        <taxon>Dasyuromorphia</taxon>
        <taxon>Dasyuridae</taxon>
        <taxon>Sarcophilus</taxon>
    </lineage>
</organism>
<keyword evidence="6" id="KW-0539">Nucleus</keyword>
<dbReference type="CDD" id="cd22325">
    <property type="entry name" value="ERCC1_C-like"/>
    <property type="match status" value="1"/>
</dbReference>
<dbReference type="InterPro" id="IPR011335">
    <property type="entry name" value="Restrct_endonuc-II-like"/>
</dbReference>
<gene>
    <name evidence="11" type="primary">ERCC1</name>
</gene>
<comment type="subcellular location">
    <subcellularLocation>
        <location evidence="1">Nucleus</location>
    </subcellularLocation>
</comment>
<evidence type="ECO:0000256" key="5">
    <source>
        <dbReference type="ARBA" id="ARBA00023204"/>
    </source>
</evidence>
<evidence type="ECO:0000313" key="12">
    <source>
        <dbReference type="Proteomes" id="UP000007648"/>
    </source>
</evidence>
<reference evidence="11 12" key="1">
    <citation type="journal article" date="2011" name="Proc. Natl. Acad. Sci. U.S.A.">
        <title>Genetic diversity and population structure of the endangered marsupial Sarcophilus harrisii (Tasmanian devil).</title>
        <authorList>
            <person name="Miller W."/>
            <person name="Hayes V.M."/>
            <person name="Ratan A."/>
            <person name="Petersen D.C."/>
            <person name="Wittekindt N.E."/>
            <person name="Miller J."/>
            <person name="Walenz B."/>
            <person name="Knight J."/>
            <person name="Qi J."/>
            <person name="Zhao F."/>
            <person name="Wang Q."/>
            <person name="Bedoya-Reina O.C."/>
            <person name="Katiyar N."/>
            <person name="Tomsho L.P."/>
            <person name="Kasson L.M."/>
            <person name="Hardie R.A."/>
            <person name="Woodbridge P."/>
            <person name="Tindall E.A."/>
            <person name="Bertelsen M.F."/>
            <person name="Dixon D."/>
            <person name="Pyecroft S."/>
            <person name="Helgen K.M."/>
            <person name="Lesk A.M."/>
            <person name="Pringle T.H."/>
            <person name="Patterson N."/>
            <person name="Zhang Y."/>
            <person name="Kreiss A."/>
            <person name="Woods G.M."/>
            <person name="Jones M.E."/>
            <person name="Schuster S.C."/>
        </authorList>
    </citation>
    <scope>NUCLEOTIDE SEQUENCE [LARGE SCALE GENOMIC DNA]</scope>
</reference>
<dbReference type="InterPro" id="IPR010994">
    <property type="entry name" value="RuvA_2-like"/>
</dbReference>
<proteinExistence type="inferred from homology"/>
<comment type="similarity">
    <text evidence="2">Belongs to the ERCC1/RAD10/SWI10 family.</text>
</comment>
<feature type="compositionally biased region" description="Low complexity" evidence="9">
    <location>
        <begin position="110"/>
        <end position="127"/>
    </location>
</feature>
<protein>
    <recommendedName>
        <fullName evidence="8">DNA excision repair protein ERCC-1</fullName>
    </recommendedName>
</protein>
<comment type="function">
    <text evidence="7">Non-catalytic component of a structure-specific DNA repair endonuclease responsible for the 5'-incision during DNA repair. Responsible, in conjunction with SLX4, for the first step in the repair of interstrand cross-links (ICL). Participates in the processing of anaphase bridge-generating DNA structures, which consist in incompletely processed DNA lesions arising during S or G2 phase, and can result in cytokinesis failure. Also required for homology-directed repair (HDR) of DNA double-strand breaks, in conjunction with SLX4.</text>
</comment>
<evidence type="ECO:0000256" key="2">
    <source>
        <dbReference type="ARBA" id="ARBA00008283"/>
    </source>
</evidence>
<dbReference type="Ensembl" id="ENSSHAT00000052115.1">
    <property type="protein sequence ID" value="ENSSHAP00000032236.1"/>
    <property type="gene ID" value="ENSSHAG00000003117.2"/>
</dbReference>
<evidence type="ECO:0000256" key="4">
    <source>
        <dbReference type="ARBA" id="ARBA00023125"/>
    </source>
</evidence>
<dbReference type="SUPFAM" id="SSF52980">
    <property type="entry name" value="Restriction endonuclease-like"/>
    <property type="match status" value="1"/>
</dbReference>
<dbReference type="Pfam" id="PF03834">
    <property type="entry name" value="Rad10"/>
    <property type="match status" value="1"/>
</dbReference>
<dbReference type="GeneTree" id="ENSGT00390000011275"/>
<evidence type="ECO:0000256" key="7">
    <source>
        <dbReference type="ARBA" id="ARBA00054210"/>
    </source>
</evidence>
<dbReference type="Gene3D" id="1.10.150.20">
    <property type="entry name" value="5' to 3' exonuclease, C-terminal subdomain"/>
    <property type="match status" value="1"/>
</dbReference>
<reference evidence="11" key="2">
    <citation type="submission" date="2025-08" db="UniProtKB">
        <authorList>
            <consortium name="Ensembl"/>
        </authorList>
    </citation>
    <scope>IDENTIFICATION</scope>
</reference>
<dbReference type="GO" id="GO:0070914">
    <property type="term" value="P:UV-damage excision repair"/>
    <property type="evidence" value="ECO:0007669"/>
    <property type="project" value="TreeGrafter"/>
</dbReference>
<feature type="region of interest" description="Disordered" evidence="9">
    <location>
        <begin position="16"/>
        <end position="154"/>
    </location>
</feature>
<feature type="compositionally biased region" description="Low complexity" evidence="9">
    <location>
        <begin position="306"/>
        <end position="326"/>
    </location>
</feature>
<dbReference type="PANTHER" id="PTHR12749">
    <property type="entry name" value="EXCISION REPAIR CROSS-COMPLEMENTING 1 ERCC1"/>
    <property type="match status" value="1"/>
</dbReference>
<feature type="compositionally biased region" description="Polar residues" evidence="9">
    <location>
        <begin position="221"/>
        <end position="233"/>
    </location>
</feature>
<feature type="domain" description="ERCC1-like central" evidence="10">
    <location>
        <begin position="357"/>
        <end position="470"/>
    </location>
</feature>
<feature type="compositionally biased region" description="Low complexity" evidence="9">
    <location>
        <begin position="279"/>
        <end position="299"/>
    </location>
</feature>
<dbReference type="FunFam" id="3.40.50.10130:FF:000001">
    <property type="entry name" value="DNA excision repair protein ERCC-1"/>
    <property type="match status" value="1"/>
</dbReference>
<dbReference type="GO" id="GO:0070522">
    <property type="term" value="C:ERCC4-ERCC1 complex"/>
    <property type="evidence" value="ECO:0007669"/>
    <property type="project" value="TreeGrafter"/>
</dbReference>
<feature type="compositionally biased region" description="Gly residues" evidence="9">
    <location>
        <begin position="98"/>
        <end position="109"/>
    </location>
</feature>
<dbReference type="SUPFAM" id="SSF47781">
    <property type="entry name" value="RuvA domain 2-like"/>
    <property type="match status" value="1"/>
</dbReference>
<dbReference type="Pfam" id="PF14520">
    <property type="entry name" value="HHH_5"/>
    <property type="match status" value="1"/>
</dbReference>
<dbReference type="Proteomes" id="UP000007648">
    <property type="component" value="Unassembled WGS sequence"/>
</dbReference>
<dbReference type="GO" id="GO:0006312">
    <property type="term" value="P:mitotic recombination"/>
    <property type="evidence" value="ECO:0007669"/>
    <property type="project" value="TreeGrafter"/>
</dbReference>
<sequence>MTPWGWMKGGDLLWTRTGPAHSHRPLPRSPTAEQEPRGPWVFGVRTSSEGSALPPSGPPGDCSAARSSARGSPTDVRPAGRQGRLRQAGPGAFLEPRGAGGQWGVGGRRAPGAAATPRARPGASGHSAGHGRPRARAGIRGPSLGGGSGNHAAPGEAIVHQGLAVLPINHRVARRPHAELGGRPGTEMASEEEPEAAQPPRRKRFTIPLEEAPPLEVKSLFKSSRSAPPSATSVREAPPTYADYTTAGLCSRGTRPEAAPQGARAEAGPQGARPEAAPQKVGAEAAAQKAQAEAALQGARPEAAPQKVGAEAAAQKAQAEAALQGARPEAAPNLGLPAGDTANQGPQGPKAPTKSSSITVSPRQRGNPVLKFIRNVPWEFGEIVPDYVMGQSTCALFLSLRYHNLHPNYIHDRLQGLGKNYALRVLLLQVDVKDPQRALKELAKMCILADCTLILAWSPEEAGRYLETYKSYEQKPADLLKEKLEQDFVSRVTECLTTVKSVNKTDSQTLLATFGSLEQLAAASQDDLALCPGFGPQKARRLFEVLHQPFLKEP</sequence>
<dbReference type="GO" id="GO:0032204">
    <property type="term" value="P:regulation of telomere maintenance"/>
    <property type="evidence" value="ECO:0007669"/>
    <property type="project" value="UniProtKB-ARBA"/>
</dbReference>
<dbReference type="GO" id="GO:0003684">
    <property type="term" value="F:damaged DNA binding"/>
    <property type="evidence" value="ECO:0007669"/>
    <property type="project" value="InterPro"/>
</dbReference>
<evidence type="ECO:0000256" key="9">
    <source>
        <dbReference type="SAM" id="MobiDB-lite"/>
    </source>
</evidence>
<dbReference type="FunFam" id="1.10.150.20:FF:000017">
    <property type="entry name" value="DNA excision repair protein ERCC-1"/>
    <property type="match status" value="1"/>
</dbReference>
<dbReference type="AlphaFoldDB" id="A0A7N4P4I8"/>
<dbReference type="Gene3D" id="3.40.50.10130">
    <property type="match status" value="1"/>
</dbReference>
<keyword evidence="12" id="KW-1185">Reference proteome</keyword>
<dbReference type="PANTHER" id="PTHR12749:SF0">
    <property type="entry name" value="DNA EXCISION REPAIR PROTEIN ERCC-1"/>
    <property type="match status" value="1"/>
</dbReference>
<dbReference type="GO" id="GO:0003697">
    <property type="term" value="F:single-stranded DNA binding"/>
    <property type="evidence" value="ECO:0007669"/>
    <property type="project" value="TreeGrafter"/>
</dbReference>
<dbReference type="FunCoup" id="A0A7N4P4I8">
    <property type="interactions" value="1327"/>
</dbReference>
<dbReference type="NCBIfam" id="TIGR00597">
    <property type="entry name" value="rad10"/>
    <property type="match status" value="1"/>
</dbReference>
<dbReference type="GO" id="GO:0006302">
    <property type="term" value="P:double-strand break repair"/>
    <property type="evidence" value="ECO:0007669"/>
    <property type="project" value="UniProtKB-ARBA"/>
</dbReference>
<evidence type="ECO:0000256" key="1">
    <source>
        <dbReference type="ARBA" id="ARBA00004123"/>
    </source>
</evidence>
<keyword evidence="3" id="KW-0227">DNA damage</keyword>
<dbReference type="InterPro" id="IPR004579">
    <property type="entry name" value="ERCC1/RAD10/SWI10"/>
</dbReference>
<dbReference type="InterPro" id="IPR047260">
    <property type="entry name" value="ERCC1-like_central_dom"/>
</dbReference>
<dbReference type="GO" id="GO:0000110">
    <property type="term" value="C:nucleotide-excision repair factor 1 complex"/>
    <property type="evidence" value="ECO:0007669"/>
    <property type="project" value="TreeGrafter"/>
</dbReference>
<evidence type="ECO:0000259" key="10">
    <source>
        <dbReference type="Pfam" id="PF03834"/>
    </source>
</evidence>
<dbReference type="InParanoid" id="A0A7N4P4I8"/>